<gene>
    <name evidence="1" type="ORF">MLD38_040061</name>
</gene>
<protein>
    <submittedName>
        <fullName evidence="1">Uncharacterized protein</fullName>
    </submittedName>
</protein>
<keyword evidence="2" id="KW-1185">Reference proteome</keyword>
<dbReference type="Proteomes" id="UP001057402">
    <property type="component" value="Chromosome 12"/>
</dbReference>
<comment type="caution">
    <text evidence="1">The sequence shown here is derived from an EMBL/GenBank/DDBJ whole genome shotgun (WGS) entry which is preliminary data.</text>
</comment>
<organism evidence="1 2">
    <name type="scientific">Melastoma candidum</name>
    <dbReference type="NCBI Taxonomy" id="119954"/>
    <lineage>
        <taxon>Eukaryota</taxon>
        <taxon>Viridiplantae</taxon>
        <taxon>Streptophyta</taxon>
        <taxon>Embryophyta</taxon>
        <taxon>Tracheophyta</taxon>
        <taxon>Spermatophyta</taxon>
        <taxon>Magnoliopsida</taxon>
        <taxon>eudicotyledons</taxon>
        <taxon>Gunneridae</taxon>
        <taxon>Pentapetalae</taxon>
        <taxon>rosids</taxon>
        <taxon>malvids</taxon>
        <taxon>Myrtales</taxon>
        <taxon>Melastomataceae</taxon>
        <taxon>Melastomatoideae</taxon>
        <taxon>Melastomateae</taxon>
        <taxon>Melastoma</taxon>
    </lineage>
</organism>
<sequence>MRRHKKCNGPSFLWTFSISLEAVAMLPQLVLLQRTRNIDNLTGQKYAFFLGLDFWDRAEPPVCHFFYYYYYFQSWKNPQKAGTISLVGRPIIFICSLLRVEKAA</sequence>
<evidence type="ECO:0000313" key="1">
    <source>
        <dbReference type="EMBL" id="KAI4304571.1"/>
    </source>
</evidence>
<accession>A0ACB9L440</accession>
<reference evidence="2" key="1">
    <citation type="journal article" date="2023" name="Front. Plant Sci.">
        <title>Chromosomal-level genome assembly of Melastoma candidum provides insights into trichome evolution.</title>
        <authorList>
            <person name="Zhong Y."/>
            <person name="Wu W."/>
            <person name="Sun C."/>
            <person name="Zou P."/>
            <person name="Liu Y."/>
            <person name="Dai S."/>
            <person name="Zhou R."/>
        </authorList>
    </citation>
    <scope>NUCLEOTIDE SEQUENCE [LARGE SCALE GENOMIC DNA]</scope>
</reference>
<proteinExistence type="predicted"/>
<name>A0ACB9L440_9MYRT</name>
<dbReference type="EMBL" id="CM042891">
    <property type="protein sequence ID" value="KAI4304571.1"/>
    <property type="molecule type" value="Genomic_DNA"/>
</dbReference>
<evidence type="ECO:0000313" key="2">
    <source>
        <dbReference type="Proteomes" id="UP001057402"/>
    </source>
</evidence>